<sequence length="650" mass="74472">MNTIDKNSEDFGYTEYFRTHIFYDESKNKITSDNKLIIRDIEEELIKNNKLKIIKTYDKQDKKKKTENDEILEDNEKILKNAITKETGNGGIVVPNQKNKIINGEIGDTVINTLIGKNYSKNGTQFHYIKGDGNCGRRSMMWGILIRAAINIESQDLELNQKGKNILDIMEADAKYLLENGEDSFKNDNPDNGNLVELSNVSQRFSKEIVTVFKENNNANNIFNLIKCIRNKQIHSGDLLKLATVDSTIKGNVKNPLNISLGLSALSGYMAYKAVKSSLKNEDGNASFFDFTMSPPKEYLQMGESSSTESRKAIAHNFGNNIDFVDINIRNDYAYNAILLTGSNPDGSLKIKELTKILDINNPEHVKIVKKFVEEQFEEIGYQFNENEKNEITRKLIANKIVFTEEICKTYDNLKLKSPVYCITNNGHTVMMTDAKTRENLKYLKKDIFSIDPDLLNNQKSGLGQFLKEHANIKHQIQENKQSVGGNENRKNNSQTQEFQENIEQIQQSNTESDTIYDSFLRIINEKAQRSISEKLFIARYDLNKIYTSCDNLLKQSIRGSGLQKGSPEDKIYQEMQVKLTDIKSAINDIKLEIKDISIFKKIYECVLDFLVSIPAIFGIKLQRYENNQKIKKEMNNIINNTNNININRY</sequence>
<comment type="caution">
    <text evidence="2">The sequence shown here is derived from an EMBL/GenBank/DDBJ whole genome shotgun (WGS) entry which is preliminary data.</text>
</comment>
<dbReference type="Proteomes" id="UP001289135">
    <property type="component" value="Unassembled WGS sequence"/>
</dbReference>
<reference evidence="2" key="1">
    <citation type="submission" date="2023-02" db="EMBL/GenBank/DDBJ databases">
        <title>Host association and intracellularity evolved multiple times independently in the Rickettsiales.</title>
        <authorList>
            <person name="Castelli M."/>
            <person name="Nardi T."/>
            <person name="Gammuto L."/>
            <person name="Bellinzona G."/>
            <person name="Sabaneyeva E."/>
            <person name="Potekhin A."/>
            <person name="Serra V."/>
            <person name="Petroni G."/>
            <person name="Sassera D."/>
        </authorList>
    </citation>
    <scope>NUCLEOTIDE SEQUENCE</scope>
    <source>
        <strain evidence="2">USBL-36I1</strain>
    </source>
</reference>
<dbReference type="RefSeq" id="WP_322498976.1">
    <property type="nucleotide sequence ID" value="NZ_JARGYU010000003.1"/>
</dbReference>
<name>A0AAE5AH43_9RICK</name>
<protein>
    <submittedName>
        <fullName evidence="2">Uncharacterized protein</fullName>
    </submittedName>
</protein>
<evidence type="ECO:0000256" key="1">
    <source>
        <dbReference type="SAM" id="MobiDB-lite"/>
    </source>
</evidence>
<evidence type="ECO:0000313" key="3">
    <source>
        <dbReference type="Proteomes" id="UP001289135"/>
    </source>
</evidence>
<dbReference type="AlphaFoldDB" id="A0AAE5AH43"/>
<organism evidence="2 3">
    <name type="scientific">Lyticum sinuosum</name>
    <dbReference type="NCBI Taxonomy" id="1332059"/>
    <lineage>
        <taxon>Bacteria</taxon>
        <taxon>Pseudomonadati</taxon>
        <taxon>Pseudomonadota</taxon>
        <taxon>Alphaproteobacteria</taxon>
        <taxon>Rickettsiales</taxon>
        <taxon>Lyticum</taxon>
    </lineage>
</organism>
<proteinExistence type="predicted"/>
<evidence type="ECO:0000313" key="2">
    <source>
        <dbReference type="EMBL" id="MDZ5761552.1"/>
    </source>
</evidence>
<accession>A0AAE5AH43</accession>
<keyword evidence="3" id="KW-1185">Reference proteome</keyword>
<gene>
    <name evidence="2" type="ORF">Lyticum_00736</name>
</gene>
<dbReference type="EMBL" id="JARGYU010000003">
    <property type="protein sequence ID" value="MDZ5761552.1"/>
    <property type="molecule type" value="Genomic_DNA"/>
</dbReference>
<feature type="region of interest" description="Disordered" evidence="1">
    <location>
        <begin position="478"/>
        <end position="498"/>
    </location>
</feature>